<evidence type="ECO:0000256" key="1">
    <source>
        <dbReference type="SAM" id="MobiDB-lite"/>
    </source>
</evidence>
<feature type="compositionally biased region" description="Basic and acidic residues" evidence="1">
    <location>
        <begin position="81"/>
        <end position="105"/>
    </location>
</feature>
<keyword evidence="3" id="KW-1185">Reference proteome</keyword>
<feature type="compositionally biased region" description="Polar residues" evidence="1">
    <location>
        <begin position="247"/>
        <end position="276"/>
    </location>
</feature>
<evidence type="ECO:0000313" key="2">
    <source>
        <dbReference type="EMBL" id="KAK7465980.1"/>
    </source>
</evidence>
<feature type="region of interest" description="Disordered" evidence="1">
    <location>
        <begin position="1"/>
        <end position="360"/>
    </location>
</feature>
<protein>
    <submittedName>
        <fullName evidence="2">Uncharacterized protein</fullName>
    </submittedName>
</protein>
<feature type="compositionally biased region" description="Polar residues" evidence="1">
    <location>
        <begin position="303"/>
        <end position="312"/>
    </location>
</feature>
<dbReference type="AlphaFoldDB" id="A0ABD0J8K5"/>
<sequence length="439" mass="45305">MAEPLPDSVKEGSAVAHGDRKAYGALPSQESQQDKSTNGVQFTQARSADADPLHVENTTQRKEREVDGKTEDNGATPVDNEQTRRKEIEAREGNRRAEAASESRLPDPQVSFETAEESKVEGTDGAPQAAEASTRESARSDVTPESDRNDDDVISKSDVIPEPEERQAAPENQANNPEARQGEGHSSDVDPPANGAPSSDVAGIQTSAGDVTELGVSPTLGAQAAALTAEDREEPPSSPAAENASSDTNTDELTSSDEGSQNSVIMATAEQEQTSFVVLPDSSSSSSIPQPGSHTENAGEIGSVTTDGQPSLDSRESEPTSYVVLPDSDQPSSDFVRAGAPDSAAVESEKKSDAAAGAGEPASMASFVVLAENEGTLPGETEVEEAASDVTGSQTSAGDVTQSGEPSSDVSQSQGAASDVSESGTPADAVRHTEPRASE</sequence>
<dbReference type="Proteomes" id="UP001519460">
    <property type="component" value="Unassembled WGS sequence"/>
</dbReference>
<feature type="compositionally biased region" description="Basic and acidic residues" evidence="1">
    <location>
        <begin position="145"/>
        <end position="155"/>
    </location>
</feature>
<proteinExistence type="predicted"/>
<feature type="compositionally biased region" description="Low complexity" evidence="1">
    <location>
        <begin position="169"/>
        <end position="179"/>
    </location>
</feature>
<evidence type="ECO:0000313" key="3">
    <source>
        <dbReference type="Proteomes" id="UP001519460"/>
    </source>
</evidence>
<dbReference type="EMBL" id="JACVVK020000562">
    <property type="protein sequence ID" value="KAK7465980.1"/>
    <property type="molecule type" value="Genomic_DNA"/>
</dbReference>
<feature type="compositionally biased region" description="Basic and acidic residues" evidence="1">
    <location>
        <begin position="48"/>
        <end position="72"/>
    </location>
</feature>
<feature type="compositionally biased region" description="Polar residues" evidence="1">
    <location>
        <begin position="28"/>
        <end position="46"/>
    </location>
</feature>
<feature type="compositionally biased region" description="Basic and acidic residues" evidence="1">
    <location>
        <begin position="429"/>
        <end position="439"/>
    </location>
</feature>
<accession>A0ABD0J8K5</accession>
<name>A0ABD0J8K5_9CAEN</name>
<feature type="region of interest" description="Disordered" evidence="1">
    <location>
        <begin position="372"/>
        <end position="439"/>
    </location>
</feature>
<reference evidence="2 3" key="1">
    <citation type="journal article" date="2023" name="Sci. Data">
        <title>Genome assembly of the Korean intertidal mud-creeper Batillaria attramentaria.</title>
        <authorList>
            <person name="Patra A.K."/>
            <person name="Ho P.T."/>
            <person name="Jun S."/>
            <person name="Lee S.J."/>
            <person name="Kim Y."/>
            <person name="Won Y.J."/>
        </authorList>
    </citation>
    <scope>NUCLEOTIDE SEQUENCE [LARGE SCALE GENOMIC DNA]</scope>
    <source>
        <strain evidence="2">Wonlab-2016</strain>
    </source>
</reference>
<organism evidence="2 3">
    <name type="scientific">Batillaria attramentaria</name>
    <dbReference type="NCBI Taxonomy" id="370345"/>
    <lineage>
        <taxon>Eukaryota</taxon>
        <taxon>Metazoa</taxon>
        <taxon>Spiralia</taxon>
        <taxon>Lophotrochozoa</taxon>
        <taxon>Mollusca</taxon>
        <taxon>Gastropoda</taxon>
        <taxon>Caenogastropoda</taxon>
        <taxon>Sorbeoconcha</taxon>
        <taxon>Cerithioidea</taxon>
        <taxon>Batillariidae</taxon>
        <taxon>Batillaria</taxon>
    </lineage>
</organism>
<comment type="caution">
    <text evidence="2">The sequence shown here is derived from an EMBL/GenBank/DDBJ whole genome shotgun (WGS) entry which is preliminary data.</text>
</comment>
<feature type="compositionally biased region" description="Polar residues" evidence="1">
    <location>
        <begin position="390"/>
        <end position="424"/>
    </location>
</feature>
<gene>
    <name evidence="2" type="ORF">BaRGS_00037467</name>
</gene>